<keyword evidence="1" id="KW-0812">Transmembrane</keyword>
<gene>
    <name evidence="2" type="ORF">GCM10022215_13080</name>
</gene>
<accession>A0ABP7XFG7</accession>
<keyword evidence="3" id="KW-1185">Reference proteome</keyword>
<dbReference type="EMBL" id="BAAAZH010000010">
    <property type="protein sequence ID" value="GAA4114762.1"/>
    <property type="molecule type" value="Genomic_DNA"/>
</dbReference>
<keyword evidence="1" id="KW-0472">Membrane</keyword>
<proteinExistence type="predicted"/>
<organism evidence="2 3">
    <name type="scientific">Nocardioides fonticola</name>
    <dbReference type="NCBI Taxonomy" id="450363"/>
    <lineage>
        <taxon>Bacteria</taxon>
        <taxon>Bacillati</taxon>
        <taxon>Actinomycetota</taxon>
        <taxon>Actinomycetes</taxon>
        <taxon>Propionibacteriales</taxon>
        <taxon>Nocardioidaceae</taxon>
        <taxon>Nocardioides</taxon>
    </lineage>
</organism>
<keyword evidence="1" id="KW-1133">Transmembrane helix</keyword>
<comment type="caution">
    <text evidence="2">The sequence shown here is derived from an EMBL/GenBank/DDBJ whole genome shotgun (WGS) entry which is preliminary data.</text>
</comment>
<feature type="transmembrane region" description="Helical" evidence="1">
    <location>
        <begin position="104"/>
        <end position="122"/>
    </location>
</feature>
<evidence type="ECO:0000313" key="3">
    <source>
        <dbReference type="Proteomes" id="UP001501495"/>
    </source>
</evidence>
<feature type="transmembrane region" description="Helical" evidence="1">
    <location>
        <begin position="80"/>
        <end position="98"/>
    </location>
</feature>
<feature type="transmembrane region" description="Helical" evidence="1">
    <location>
        <begin position="15"/>
        <end position="35"/>
    </location>
</feature>
<sequence>MDTATAVRPRSTPDLVGHVLATLIACGVFAVSLAATSVDSWPWFLLVAPTTFLYALLPAALIGALAAVAIELVALRTPSVLLQVIFVAVVGAVGAFVMVQQVDVAVLVALAGVVGRLGVGVVRG</sequence>
<evidence type="ECO:0000313" key="2">
    <source>
        <dbReference type="EMBL" id="GAA4114762.1"/>
    </source>
</evidence>
<protein>
    <submittedName>
        <fullName evidence="2">Uncharacterized protein</fullName>
    </submittedName>
</protein>
<feature type="transmembrane region" description="Helical" evidence="1">
    <location>
        <begin position="41"/>
        <end position="68"/>
    </location>
</feature>
<dbReference type="RefSeq" id="WP_344732473.1">
    <property type="nucleotide sequence ID" value="NZ_BAAAZH010000010.1"/>
</dbReference>
<name>A0ABP7XFG7_9ACTN</name>
<reference evidence="3" key="1">
    <citation type="journal article" date="2019" name="Int. J. Syst. Evol. Microbiol.">
        <title>The Global Catalogue of Microorganisms (GCM) 10K type strain sequencing project: providing services to taxonomists for standard genome sequencing and annotation.</title>
        <authorList>
            <consortium name="The Broad Institute Genomics Platform"/>
            <consortium name="The Broad Institute Genome Sequencing Center for Infectious Disease"/>
            <person name="Wu L."/>
            <person name="Ma J."/>
        </authorList>
    </citation>
    <scope>NUCLEOTIDE SEQUENCE [LARGE SCALE GENOMIC DNA]</scope>
    <source>
        <strain evidence="3">JCM 16703</strain>
    </source>
</reference>
<dbReference type="Proteomes" id="UP001501495">
    <property type="component" value="Unassembled WGS sequence"/>
</dbReference>
<evidence type="ECO:0000256" key="1">
    <source>
        <dbReference type="SAM" id="Phobius"/>
    </source>
</evidence>